<name>A0ABN0C2V6_9ACTN</name>
<gene>
    <name evidence="1" type="ORF">HMPREF9607_02350</name>
</gene>
<evidence type="ECO:0000313" key="1">
    <source>
        <dbReference type="EMBL" id="EFS91443.1"/>
    </source>
</evidence>
<protein>
    <submittedName>
        <fullName evidence="1">Uncharacterized protein</fullName>
    </submittedName>
</protein>
<sequence>MDWWCCFVGVEIRDKRTWREVFDHGLDVCGGGRAEAAWR</sequence>
<organism evidence="1 2">
    <name type="scientific">Cutibacterium modestum HL044PA1</name>
    <dbReference type="NCBI Taxonomy" id="765109"/>
    <lineage>
        <taxon>Bacteria</taxon>
        <taxon>Bacillati</taxon>
        <taxon>Actinomycetota</taxon>
        <taxon>Actinomycetes</taxon>
        <taxon>Propionibacteriales</taxon>
        <taxon>Propionibacteriaceae</taxon>
        <taxon>Cutibacterium</taxon>
        <taxon>Cutibacterium modestum</taxon>
    </lineage>
</organism>
<evidence type="ECO:0000313" key="2">
    <source>
        <dbReference type="Proteomes" id="UP000003179"/>
    </source>
</evidence>
<dbReference type="Proteomes" id="UP000003179">
    <property type="component" value="Unassembled WGS sequence"/>
</dbReference>
<dbReference type="EMBL" id="ADZU01000040">
    <property type="protein sequence ID" value="EFS91443.1"/>
    <property type="molecule type" value="Genomic_DNA"/>
</dbReference>
<comment type="caution">
    <text evidence="1">The sequence shown here is derived from an EMBL/GenBank/DDBJ whole genome shotgun (WGS) entry which is preliminary data.</text>
</comment>
<accession>A0ABN0C2V6</accession>
<reference evidence="1" key="1">
    <citation type="submission" date="2010-08" db="EMBL/GenBank/DDBJ databases">
        <authorList>
            <person name="Weinstock G."/>
            <person name="Sodergren E."/>
            <person name="Clifton S."/>
            <person name="Fulton L."/>
            <person name="Fulton B."/>
            <person name="Courtney L."/>
            <person name="Fronick C."/>
            <person name="Harrison M."/>
            <person name="Strong C."/>
            <person name="Farmer C."/>
            <person name="Delahaunty K."/>
            <person name="Markovic C."/>
            <person name="Hall O."/>
            <person name="Minx P."/>
            <person name="Tomlinson C."/>
            <person name="Mitreva M."/>
            <person name="Hou S."/>
            <person name="Chen J."/>
            <person name="Wollam A."/>
            <person name="Pepin K.H."/>
            <person name="Johnson M."/>
            <person name="Bhonagiri V."/>
            <person name="Zhang X."/>
            <person name="Suruliraj S."/>
            <person name="Warren W."/>
            <person name="Chinwalla A."/>
            <person name="Mardis E.R."/>
            <person name="Wilson R.K."/>
        </authorList>
    </citation>
    <scope>NUCLEOTIDE SEQUENCE [LARGE SCALE GENOMIC DNA]</scope>
    <source>
        <strain evidence="1">HL044PA1</strain>
    </source>
</reference>
<proteinExistence type="predicted"/>
<keyword evidence="2" id="KW-1185">Reference proteome</keyword>